<dbReference type="InterPro" id="IPR003812">
    <property type="entry name" value="Fido"/>
</dbReference>
<dbReference type="EMBL" id="RXRX01000011">
    <property type="protein sequence ID" value="RTN22193.1"/>
    <property type="molecule type" value="Genomic_DNA"/>
</dbReference>
<evidence type="ECO:0000256" key="7">
    <source>
        <dbReference type="ARBA" id="ARBA00048696"/>
    </source>
</evidence>
<evidence type="ECO:0000256" key="2">
    <source>
        <dbReference type="ARBA" id="ARBA00022695"/>
    </source>
</evidence>
<keyword evidence="1 9" id="KW-0808">Transferase</keyword>
<evidence type="ECO:0000313" key="9">
    <source>
        <dbReference type="EMBL" id="RTN22193.1"/>
    </source>
</evidence>
<evidence type="ECO:0000256" key="5">
    <source>
        <dbReference type="ARBA" id="ARBA00034531"/>
    </source>
</evidence>
<sequence>MKKLTDKQKSRLWEQQRSVNLQASCLLEKGHGPSAPHIETLELGPSAPGLPHLCLIHRHLYRSEMKRAGEFRTDDIFKGDIPFCHFEYIEKMGNELMAALESEKYLVGLEKAAFVDRVNHYYCEINMLHPFMRGNGIAQRVFFEQLAIHAGYALDWRDIDPEQWVAANRSGATGDLSALNAIFAKVVSEARESE</sequence>
<comment type="catalytic activity">
    <reaction evidence="6">
        <text>L-threonyl-[protein] + ATP = 3-O-(5'-adenylyl)-L-threonyl-[protein] + diphosphate</text>
        <dbReference type="Rhea" id="RHEA:54292"/>
        <dbReference type="Rhea" id="RHEA-COMP:11060"/>
        <dbReference type="Rhea" id="RHEA-COMP:13847"/>
        <dbReference type="ChEBI" id="CHEBI:30013"/>
        <dbReference type="ChEBI" id="CHEBI:30616"/>
        <dbReference type="ChEBI" id="CHEBI:33019"/>
        <dbReference type="ChEBI" id="CHEBI:138113"/>
        <dbReference type="EC" id="2.7.7.108"/>
    </reaction>
</comment>
<protein>
    <recommendedName>
        <fullName evidence="5">protein adenylyltransferase</fullName>
        <ecNumber evidence="5">2.7.7.108</ecNumber>
    </recommendedName>
</protein>
<dbReference type="PANTHER" id="PTHR39560">
    <property type="entry name" value="PROTEIN ADENYLYLTRANSFERASE FIC-RELATED"/>
    <property type="match status" value="1"/>
</dbReference>
<dbReference type="Proteomes" id="UP000278241">
    <property type="component" value="Unassembled WGS sequence"/>
</dbReference>
<evidence type="ECO:0000313" key="10">
    <source>
        <dbReference type="Proteomes" id="UP000278241"/>
    </source>
</evidence>
<keyword evidence="10" id="KW-1185">Reference proteome</keyword>
<dbReference type="Pfam" id="PF02661">
    <property type="entry name" value="Fic"/>
    <property type="match status" value="1"/>
</dbReference>
<dbReference type="SUPFAM" id="SSF140931">
    <property type="entry name" value="Fic-like"/>
    <property type="match status" value="1"/>
</dbReference>
<dbReference type="PROSITE" id="PS51459">
    <property type="entry name" value="FIDO"/>
    <property type="match status" value="1"/>
</dbReference>
<accession>A0ABY0AQJ8</accession>
<name>A0ABY0AQJ8_9ENTR</name>
<evidence type="ECO:0000256" key="1">
    <source>
        <dbReference type="ARBA" id="ARBA00022679"/>
    </source>
</evidence>
<proteinExistence type="predicted"/>
<dbReference type="Pfam" id="PF10832">
    <property type="entry name" value="YhfG"/>
    <property type="match status" value="1"/>
</dbReference>
<keyword evidence="2" id="KW-0548">Nucleotidyltransferase</keyword>
<evidence type="ECO:0000259" key="8">
    <source>
        <dbReference type="PROSITE" id="PS51459"/>
    </source>
</evidence>
<dbReference type="EC" id="2.7.7.108" evidence="5"/>
<evidence type="ECO:0000256" key="6">
    <source>
        <dbReference type="ARBA" id="ARBA00047939"/>
    </source>
</evidence>
<dbReference type="RefSeq" id="WP_126545831.1">
    <property type="nucleotide sequence ID" value="NZ_RXRX01000011.1"/>
</dbReference>
<dbReference type="GO" id="GO:0016740">
    <property type="term" value="F:transferase activity"/>
    <property type="evidence" value="ECO:0007669"/>
    <property type="project" value="UniProtKB-KW"/>
</dbReference>
<reference evidence="9 10" key="1">
    <citation type="submission" date="2018-12" db="EMBL/GenBank/DDBJ databases">
        <title>The Batch Genome Submission of Enterobacter spp. strains.</title>
        <authorList>
            <person name="Wei L."/>
            <person name="Wu W."/>
            <person name="Lin J."/>
            <person name="Zhang X."/>
            <person name="Feng Y."/>
            <person name="Zong Z."/>
        </authorList>
    </citation>
    <scope>NUCLEOTIDE SEQUENCE [LARGE SCALE GENOMIC DNA]</scope>
    <source>
        <strain evidence="9 10">WCHEM090044</strain>
    </source>
</reference>
<evidence type="ECO:0000256" key="4">
    <source>
        <dbReference type="ARBA" id="ARBA00022840"/>
    </source>
</evidence>
<dbReference type="Gene3D" id="1.10.3290.10">
    <property type="entry name" value="Fido-like domain"/>
    <property type="match status" value="1"/>
</dbReference>
<comment type="caution">
    <text evidence="9">The sequence shown here is derived from an EMBL/GenBank/DDBJ whole genome shotgun (WGS) entry which is preliminary data.</text>
</comment>
<feature type="domain" description="Fido" evidence="8">
    <location>
        <begin position="48"/>
        <end position="185"/>
    </location>
</feature>
<keyword evidence="3" id="KW-0547">Nucleotide-binding</keyword>
<evidence type="ECO:0000256" key="3">
    <source>
        <dbReference type="ARBA" id="ARBA00022741"/>
    </source>
</evidence>
<dbReference type="InterPro" id="IPR022541">
    <property type="entry name" value="YhfG"/>
</dbReference>
<keyword evidence="4" id="KW-0067">ATP-binding</keyword>
<gene>
    <name evidence="9" type="ORF">EKN94_17175</name>
</gene>
<dbReference type="PANTHER" id="PTHR39560:SF1">
    <property type="entry name" value="PROTEIN ADENYLYLTRANSFERASE FIC-RELATED"/>
    <property type="match status" value="1"/>
</dbReference>
<comment type="catalytic activity">
    <reaction evidence="7">
        <text>L-tyrosyl-[protein] + ATP = O-(5'-adenylyl)-L-tyrosyl-[protein] + diphosphate</text>
        <dbReference type="Rhea" id="RHEA:54288"/>
        <dbReference type="Rhea" id="RHEA-COMP:10136"/>
        <dbReference type="Rhea" id="RHEA-COMP:13846"/>
        <dbReference type="ChEBI" id="CHEBI:30616"/>
        <dbReference type="ChEBI" id="CHEBI:33019"/>
        <dbReference type="ChEBI" id="CHEBI:46858"/>
        <dbReference type="ChEBI" id="CHEBI:83624"/>
        <dbReference type="EC" id="2.7.7.108"/>
    </reaction>
</comment>
<organism evidence="9 10">
    <name type="scientific">Enterobacter quasimori</name>
    <dbReference type="NCBI Taxonomy" id="2838947"/>
    <lineage>
        <taxon>Bacteria</taxon>
        <taxon>Pseudomonadati</taxon>
        <taxon>Pseudomonadota</taxon>
        <taxon>Gammaproteobacteria</taxon>
        <taxon>Enterobacterales</taxon>
        <taxon>Enterobacteriaceae</taxon>
        <taxon>Enterobacter</taxon>
    </lineage>
</organism>
<dbReference type="NCBIfam" id="NF007672">
    <property type="entry name" value="PRK10347.1"/>
    <property type="match status" value="1"/>
</dbReference>
<dbReference type="InterPro" id="IPR036597">
    <property type="entry name" value="Fido-like_dom_sf"/>
</dbReference>